<dbReference type="Pfam" id="PF07811">
    <property type="entry name" value="TadE"/>
    <property type="match status" value="1"/>
</dbReference>
<feature type="transmembrane region" description="Helical" evidence="1">
    <location>
        <begin position="20"/>
        <end position="44"/>
    </location>
</feature>
<accession>A0A1G9HDN3</accession>
<gene>
    <name evidence="3" type="ORF">SAMN05216282_1305</name>
</gene>
<dbReference type="STRING" id="386301.SAMN05216282_1305"/>
<keyword evidence="1" id="KW-1133">Transmembrane helix</keyword>
<evidence type="ECO:0000313" key="4">
    <source>
        <dbReference type="Proteomes" id="UP000198701"/>
    </source>
</evidence>
<keyword evidence="1" id="KW-0472">Membrane</keyword>
<dbReference type="Proteomes" id="UP000198701">
    <property type="component" value="Unassembled WGS sequence"/>
</dbReference>
<evidence type="ECO:0000313" key="3">
    <source>
        <dbReference type="EMBL" id="SDL11009.1"/>
    </source>
</evidence>
<reference evidence="3 4" key="1">
    <citation type="submission" date="2016-10" db="EMBL/GenBank/DDBJ databases">
        <authorList>
            <person name="de Groot N.N."/>
        </authorList>
    </citation>
    <scope>NUCLEOTIDE SEQUENCE [LARGE SCALE GENOMIC DNA]</scope>
    <source>
        <strain evidence="3 4">CGMCC 1.5382</strain>
    </source>
</reference>
<dbReference type="EMBL" id="FNFU01000030">
    <property type="protein sequence ID" value="SDL11009.1"/>
    <property type="molecule type" value="Genomic_DNA"/>
</dbReference>
<dbReference type="AlphaFoldDB" id="A0A1G9HDN3"/>
<evidence type="ECO:0000259" key="2">
    <source>
        <dbReference type="Pfam" id="PF07811"/>
    </source>
</evidence>
<keyword evidence="4" id="KW-1185">Reference proteome</keyword>
<dbReference type="InterPro" id="IPR012495">
    <property type="entry name" value="TadE-like_dom"/>
</dbReference>
<keyword evidence="1" id="KW-0812">Transmembrane</keyword>
<feature type="domain" description="TadE-like" evidence="2">
    <location>
        <begin position="17"/>
        <end position="59"/>
    </location>
</feature>
<protein>
    <submittedName>
        <fullName evidence="3">TadE-like protein</fullName>
    </submittedName>
</protein>
<dbReference type="RefSeq" id="WP_241986996.1">
    <property type="nucleotide sequence ID" value="NZ_FNFU01000030.1"/>
</dbReference>
<organism evidence="3 4">
    <name type="scientific">Cryobacterium psychrotolerans</name>
    <dbReference type="NCBI Taxonomy" id="386301"/>
    <lineage>
        <taxon>Bacteria</taxon>
        <taxon>Bacillati</taxon>
        <taxon>Actinomycetota</taxon>
        <taxon>Actinomycetes</taxon>
        <taxon>Micrococcales</taxon>
        <taxon>Microbacteriaceae</taxon>
        <taxon>Cryobacterium</taxon>
    </lineage>
</organism>
<sequence>MSAPWLRARPAITAEAGSAVAEFVMVVSLLTVLTLSVMQLALALHIRNTVQDAAAEGARFAALADSGPAEGAERTRDLITTALGPSYARHVEAGYGVFAGHRSAEVRVVAPLPLLGLIGPDRGLEVVGRAAVESPG</sequence>
<evidence type="ECO:0000256" key="1">
    <source>
        <dbReference type="SAM" id="Phobius"/>
    </source>
</evidence>
<name>A0A1G9HDN3_9MICO</name>
<proteinExistence type="predicted"/>